<feature type="region of interest" description="Disordered" evidence="1">
    <location>
        <begin position="208"/>
        <end position="232"/>
    </location>
</feature>
<dbReference type="Proteomes" id="UP000734854">
    <property type="component" value="Unassembled WGS sequence"/>
</dbReference>
<organism evidence="2 3">
    <name type="scientific">Zingiber officinale</name>
    <name type="common">Ginger</name>
    <name type="synonym">Amomum zingiber</name>
    <dbReference type="NCBI Taxonomy" id="94328"/>
    <lineage>
        <taxon>Eukaryota</taxon>
        <taxon>Viridiplantae</taxon>
        <taxon>Streptophyta</taxon>
        <taxon>Embryophyta</taxon>
        <taxon>Tracheophyta</taxon>
        <taxon>Spermatophyta</taxon>
        <taxon>Magnoliopsida</taxon>
        <taxon>Liliopsida</taxon>
        <taxon>Zingiberales</taxon>
        <taxon>Zingiberaceae</taxon>
        <taxon>Zingiber</taxon>
    </lineage>
</organism>
<feature type="region of interest" description="Disordered" evidence="1">
    <location>
        <begin position="1"/>
        <end position="88"/>
    </location>
</feature>
<sequence length="300" mass="33559">MASYHCRVRQQQVKQQAPATSQDGPSSPPLPFPPLPSLSTIAEKTIKKHLHPPRRKDPKARTRKRQMLPDLPLSGPEKSSANGKTPRGRFSHLVRDAFCGFLALLPPKVRSRDPASAAMKRGEKLAVQSSPAAKARFRHQSLLQDYEDLVKETDAKRKNLHIAKQKKLKLHAEVKFLRKRYKTLLQNRSGTVQFRLKTKPKSRFFVAQPSNSNASHQLPAKDQSSKLRDDASPSTSAIIDLNQVSLPIGEDMDKYQFDAAPSKVEATDIKLSICRDVGHASSNQVGKRKITWQDQVALTV</sequence>
<feature type="compositionally biased region" description="Polar residues" evidence="1">
    <location>
        <begin position="9"/>
        <end position="24"/>
    </location>
</feature>
<reference evidence="2 3" key="1">
    <citation type="submission" date="2020-08" db="EMBL/GenBank/DDBJ databases">
        <title>Plant Genome Project.</title>
        <authorList>
            <person name="Zhang R.-G."/>
        </authorList>
    </citation>
    <scope>NUCLEOTIDE SEQUENCE [LARGE SCALE GENOMIC DNA]</scope>
    <source>
        <tissue evidence="2">Rhizome</tissue>
    </source>
</reference>
<accession>A0A8J5C8G6</accession>
<feature type="compositionally biased region" description="Basic residues" evidence="1">
    <location>
        <begin position="46"/>
        <end position="66"/>
    </location>
</feature>
<comment type="caution">
    <text evidence="2">The sequence shown here is derived from an EMBL/GenBank/DDBJ whole genome shotgun (WGS) entry which is preliminary data.</text>
</comment>
<name>A0A8J5C8G6_ZINOF</name>
<keyword evidence="3" id="KW-1185">Reference proteome</keyword>
<evidence type="ECO:0000313" key="3">
    <source>
        <dbReference type="Proteomes" id="UP000734854"/>
    </source>
</evidence>
<dbReference type="EMBL" id="JACMSC010000019">
    <property type="protein sequence ID" value="KAG6474667.1"/>
    <property type="molecule type" value="Genomic_DNA"/>
</dbReference>
<gene>
    <name evidence="2" type="ORF">ZIOFF_068605</name>
</gene>
<dbReference type="AlphaFoldDB" id="A0A8J5C8G6"/>
<feature type="compositionally biased region" description="Pro residues" evidence="1">
    <location>
        <begin position="26"/>
        <end position="36"/>
    </location>
</feature>
<dbReference type="PANTHER" id="PTHR34807:SF3">
    <property type="entry name" value="OS08G0270800 PROTEIN"/>
    <property type="match status" value="1"/>
</dbReference>
<dbReference type="PANTHER" id="PTHR34807">
    <property type="entry name" value="OS08G0270800 PROTEIN"/>
    <property type="match status" value="1"/>
</dbReference>
<evidence type="ECO:0000313" key="2">
    <source>
        <dbReference type="EMBL" id="KAG6474667.1"/>
    </source>
</evidence>
<protein>
    <submittedName>
        <fullName evidence="2">Uncharacterized protein</fullName>
    </submittedName>
</protein>
<proteinExistence type="predicted"/>
<evidence type="ECO:0000256" key="1">
    <source>
        <dbReference type="SAM" id="MobiDB-lite"/>
    </source>
</evidence>